<gene>
    <name evidence="6" type="ORF">JOC94_002780</name>
</gene>
<keyword evidence="7" id="KW-1185">Reference proteome</keyword>
<dbReference type="Pfam" id="PF01955">
    <property type="entry name" value="CbiZ"/>
    <property type="match status" value="1"/>
</dbReference>
<dbReference type="CDD" id="cd03214">
    <property type="entry name" value="ABC_Iron-Siderophores_B12_Hemin"/>
    <property type="match status" value="1"/>
</dbReference>
<dbReference type="InterPro" id="IPR027417">
    <property type="entry name" value="P-loop_NTPase"/>
</dbReference>
<proteinExistence type="predicted"/>
<dbReference type="InterPro" id="IPR003593">
    <property type="entry name" value="AAA+_ATPase"/>
</dbReference>
<evidence type="ECO:0000259" key="5">
    <source>
        <dbReference type="PROSITE" id="PS50893"/>
    </source>
</evidence>
<dbReference type="InterPro" id="IPR003439">
    <property type="entry name" value="ABC_transporter-like_ATP-bd"/>
</dbReference>
<evidence type="ECO:0000256" key="3">
    <source>
        <dbReference type="ARBA" id="ARBA00022840"/>
    </source>
</evidence>
<dbReference type="SMART" id="SM00382">
    <property type="entry name" value="AAA"/>
    <property type="match status" value="1"/>
</dbReference>
<dbReference type="PROSITE" id="PS00211">
    <property type="entry name" value="ABC_TRANSPORTER_1"/>
    <property type="match status" value="1"/>
</dbReference>
<dbReference type="PANTHER" id="PTHR42794">
    <property type="entry name" value="HEMIN IMPORT ATP-BINDING PROTEIN HMUV"/>
    <property type="match status" value="1"/>
</dbReference>
<dbReference type="Pfam" id="PF00005">
    <property type="entry name" value="ABC_tran"/>
    <property type="match status" value="1"/>
</dbReference>
<keyword evidence="1" id="KW-0813">Transport</keyword>
<dbReference type="PROSITE" id="PS50893">
    <property type="entry name" value="ABC_TRANSPORTER_2"/>
    <property type="match status" value="1"/>
</dbReference>
<accession>A0ABS2R826</accession>
<name>A0ABS2R826_9BACI</name>
<reference evidence="6 7" key="1">
    <citation type="submission" date="2021-01" db="EMBL/GenBank/DDBJ databases">
        <title>Genomic Encyclopedia of Type Strains, Phase IV (KMG-IV): sequencing the most valuable type-strain genomes for metagenomic binning, comparative biology and taxonomic classification.</title>
        <authorList>
            <person name="Goeker M."/>
        </authorList>
    </citation>
    <scope>NUCLEOTIDE SEQUENCE [LARGE SCALE GENOMIC DNA]</scope>
    <source>
        <strain evidence="6 7">DSM 105453</strain>
    </source>
</reference>
<keyword evidence="3 6" id="KW-0067">ATP-binding</keyword>
<evidence type="ECO:0000256" key="2">
    <source>
        <dbReference type="ARBA" id="ARBA00022741"/>
    </source>
</evidence>
<feature type="domain" description="ABC transporter" evidence="5">
    <location>
        <begin position="2"/>
        <end position="239"/>
    </location>
</feature>
<dbReference type="SUPFAM" id="SSF52540">
    <property type="entry name" value="P-loop containing nucleoside triphosphate hydrolases"/>
    <property type="match status" value="1"/>
</dbReference>
<dbReference type="InterPro" id="IPR002808">
    <property type="entry name" value="AdoCbi_amidolase"/>
</dbReference>
<dbReference type="PANTHER" id="PTHR42794:SF1">
    <property type="entry name" value="HEMIN IMPORT ATP-BINDING PROTEIN HMUV"/>
    <property type="match status" value="1"/>
</dbReference>
<dbReference type="RefSeq" id="WP_077111451.1">
    <property type="nucleotide sequence ID" value="NZ_JAFBFH010000018.1"/>
</dbReference>
<keyword evidence="2" id="KW-0547">Nucleotide-binding</keyword>
<evidence type="ECO:0000256" key="1">
    <source>
        <dbReference type="ARBA" id="ARBA00022448"/>
    </source>
</evidence>
<sequence length="490" mass="54331">MIEVIQASGGYWRKPVVQDISFQVQKGEFFGIIGPNGSGKTTLLKMMSNTMPLQSGEMRLAGRPISSFSSKEFARLTAVLPQMSSLAFNYTVKETVSLGRYAHQKSLFHSFDEADEKIIHEVMEQTGILQYAESPLEELSGGERQRVFLAQALAQKPKILLLDEPTNHLDLAYQKELLDLLKKWTKEENLTVVSVFHDLNLAGLYCDRLLLLHEGKKQICDAPAEVLKEERIQCIYKADIEKYPHPKVPKPQMMLVPHQWPSGQNPLLLKESMLKVSNETITFESPVPLRTMSSGVTGSGVGWHRSFVNRHVDKNYQCDNFKEEMILYLKDHGYDPNETVGMMTAVNLHDVSHQVFEEAGLSVLVVVTAGAGNAVDASLGERHRVLVSPGTINTWVFVNGKLTEEAFIQSIMTATEAKVKALHECQVVDSSTGTLATGTSTDSILIAATQEGPFLPFGGSITLLGRLVGKGVFLCTKEALHNHLQRNGLR</sequence>
<dbReference type="Gene3D" id="3.40.50.300">
    <property type="entry name" value="P-loop containing nucleotide triphosphate hydrolases"/>
    <property type="match status" value="1"/>
</dbReference>
<organism evidence="6 7">
    <name type="scientific">Siminovitchia thermophila</name>
    <dbReference type="NCBI Taxonomy" id="1245522"/>
    <lineage>
        <taxon>Bacteria</taxon>
        <taxon>Bacillati</taxon>
        <taxon>Bacillota</taxon>
        <taxon>Bacilli</taxon>
        <taxon>Bacillales</taxon>
        <taxon>Bacillaceae</taxon>
        <taxon>Siminovitchia</taxon>
    </lineage>
</organism>
<comment type="caution">
    <text evidence="6">The sequence shown here is derived from an EMBL/GenBank/DDBJ whole genome shotgun (WGS) entry which is preliminary data.</text>
</comment>
<evidence type="ECO:0000313" key="6">
    <source>
        <dbReference type="EMBL" id="MBM7715791.1"/>
    </source>
</evidence>
<dbReference type="EMBL" id="JAFBFH010000018">
    <property type="protein sequence ID" value="MBM7715791.1"/>
    <property type="molecule type" value="Genomic_DNA"/>
</dbReference>
<dbReference type="Proteomes" id="UP000823485">
    <property type="component" value="Unassembled WGS sequence"/>
</dbReference>
<evidence type="ECO:0000256" key="4">
    <source>
        <dbReference type="ARBA" id="ARBA00022967"/>
    </source>
</evidence>
<dbReference type="GO" id="GO:0005524">
    <property type="term" value="F:ATP binding"/>
    <property type="evidence" value="ECO:0007669"/>
    <property type="project" value="UniProtKB-KW"/>
</dbReference>
<evidence type="ECO:0000313" key="7">
    <source>
        <dbReference type="Proteomes" id="UP000823485"/>
    </source>
</evidence>
<keyword evidence="4" id="KW-1278">Translocase</keyword>
<protein>
    <submittedName>
        <fullName evidence="6">Iron complex transport system ATP-binding protein</fullName>
    </submittedName>
</protein>
<dbReference type="InterPro" id="IPR017871">
    <property type="entry name" value="ABC_transporter-like_CS"/>
</dbReference>